<dbReference type="AlphaFoldDB" id="A0A1L7VPE2"/>
<dbReference type="VEuPathDB" id="FungiDB:FPRO_11114"/>
<comment type="caution">
    <text evidence="1">The sequence shown here is derived from an EMBL/GenBank/DDBJ whole genome shotgun (WGS) entry which is preliminary data.</text>
</comment>
<name>A0A1L7VPE2_FUSPR</name>
<dbReference type="RefSeq" id="XP_031082117.1">
    <property type="nucleotide sequence ID" value="XM_031232152.1"/>
</dbReference>
<dbReference type="GeneID" id="42055984"/>
<keyword evidence="2" id="KW-1185">Reference proteome</keyword>
<gene>
    <name evidence="1" type="ORF">FPRO_11114</name>
</gene>
<organism evidence="1 2">
    <name type="scientific">Fusarium proliferatum (strain ET1)</name>
    <name type="common">Orchid endophyte fungus</name>
    <dbReference type="NCBI Taxonomy" id="1227346"/>
    <lineage>
        <taxon>Eukaryota</taxon>
        <taxon>Fungi</taxon>
        <taxon>Dikarya</taxon>
        <taxon>Ascomycota</taxon>
        <taxon>Pezizomycotina</taxon>
        <taxon>Sordariomycetes</taxon>
        <taxon>Hypocreomycetidae</taxon>
        <taxon>Hypocreales</taxon>
        <taxon>Nectriaceae</taxon>
        <taxon>Fusarium</taxon>
        <taxon>Fusarium fujikuroi species complex</taxon>
    </lineage>
</organism>
<evidence type="ECO:0000313" key="1">
    <source>
        <dbReference type="EMBL" id="CZR41525.1"/>
    </source>
</evidence>
<accession>A0A1L7VPE2</accession>
<protein>
    <submittedName>
        <fullName evidence="1">Uncharacterized protein</fullName>
    </submittedName>
</protein>
<proteinExistence type="predicted"/>
<evidence type="ECO:0000313" key="2">
    <source>
        <dbReference type="Proteomes" id="UP000183971"/>
    </source>
</evidence>
<sequence>MAVMVILNPCLALSRVYETDFQSAVLIEGIGVVAQCEIVLMLVLYLWKELVVSAYAWLGSLPFLHIVCLEKPHDIVVMRRSYGRGSEYVIGQAAKTGPRSSEPGPVKDQTKQLHPLAVSRLSNELNSSLCVSGVEMETEISGLPCGVEPVLRLSCFGLTDEGHQLRLTIKDLGLAQAPGGRSAVKAKATASRFRPFPDTADAIPASPSRRVTNNDKWMDIDIDLNNSKRQCN</sequence>
<reference evidence="2" key="1">
    <citation type="journal article" date="2016" name="Genome Biol. Evol.">
        <title>Comparative 'omics' of the Fusarium fujikuroi species complex highlights differences in genetic potential and metabolite synthesis.</title>
        <authorList>
            <person name="Niehaus E.-M."/>
            <person name="Muensterkoetter M."/>
            <person name="Proctor R.H."/>
            <person name="Brown D.W."/>
            <person name="Sharon A."/>
            <person name="Idan Y."/>
            <person name="Oren-Young L."/>
            <person name="Sieber C.M."/>
            <person name="Novak O."/>
            <person name="Pencik A."/>
            <person name="Tarkowska D."/>
            <person name="Hromadova K."/>
            <person name="Freeman S."/>
            <person name="Maymon M."/>
            <person name="Elazar M."/>
            <person name="Youssef S.A."/>
            <person name="El-Shabrawy E.S.M."/>
            <person name="Shalaby A.B.A."/>
            <person name="Houterman P."/>
            <person name="Brock N.L."/>
            <person name="Burkhardt I."/>
            <person name="Tsavkelova E.A."/>
            <person name="Dickschat J.S."/>
            <person name="Galuszka P."/>
            <person name="Gueldener U."/>
            <person name="Tudzynski B."/>
        </authorList>
    </citation>
    <scope>NUCLEOTIDE SEQUENCE [LARGE SCALE GENOMIC DNA]</scope>
    <source>
        <strain evidence="2">ET1</strain>
    </source>
</reference>
<dbReference type="EMBL" id="FJOF01000005">
    <property type="protein sequence ID" value="CZR41525.1"/>
    <property type="molecule type" value="Genomic_DNA"/>
</dbReference>
<dbReference type="Proteomes" id="UP000183971">
    <property type="component" value="Unassembled WGS sequence"/>
</dbReference>